<protein>
    <submittedName>
        <fullName evidence="2">Uncharacterized protein</fullName>
    </submittedName>
</protein>
<keyword evidence="1" id="KW-1133">Transmembrane helix</keyword>
<evidence type="ECO:0000313" key="2">
    <source>
        <dbReference type="EMBL" id="KAG6497929.1"/>
    </source>
</evidence>
<dbReference type="EMBL" id="JACMSC010000012">
    <property type="protein sequence ID" value="KAG6497929.1"/>
    <property type="molecule type" value="Genomic_DNA"/>
</dbReference>
<comment type="caution">
    <text evidence="2">The sequence shown here is derived from an EMBL/GenBank/DDBJ whole genome shotgun (WGS) entry which is preliminary data.</text>
</comment>
<name>A0A8J5G8G4_ZINOF</name>
<gene>
    <name evidence="2" type="ORF">ZIOFF_045835</name>
</gene>
<evidence type="ECO:0000256" key="1">
    <source>
        <dbReference type="SAM" id="Phobius"/>
    </source>
</evidence>
<dbReference type="AlphaFoldDB" id="A0A8J5G8G4"/>
<feature type="transmembrane region" description="Helical" evidence="1">
    <location>
        <begin position="409"/>
        <end position="431"/>
    </location>
</feature>
<keyword evidence="3" id="KW-1185">Reference proteome</keyword>
<reference evidence="2 3" key="1">
    <citation type="submission" date="2020-08" db="EMBL/GenBank/DDBJ databases">
        <title>Plant Genome Project.</title>
        <authorList>
            <person name="Zhang R.-G."/>
        </authorList>
    </citation>
    <scope>NUCLEOTIDE SEQUENCE [LARGE SCALE GENOMIC DNA]</scope>
    <source>
        <tissue evidence="2">Rhizome</tissue>
    </source>
</reference>
<keyword evidence="1" id="KW-0472">Membrane</keyword>
<sequence length="559" mass="60682">MLIDPDIVVEGGGGRQHEGREVLFIPISRCSPGPSSAAAASPLLLLLIAWRSLVEFGSPSGNITRKAPPQSVPRRCQWSLSFSPSPPLITVCSTAATTAAGSHRCLLPRPQPLSEATATFPSNHRCSCPLPRLLSLSLVDIVTFQVAVAWYYLGNSGHRAECVARSAILTLVARLLFCHSFDVLLFARHRAGYRLDPLSAVAISCDTIIIATAHVTLYNGLSDLTLVMEGGGGRQHEGREVLFLPISRCSPGPSPAAAASPLLLLLISWRSLVEFGSPSGNITRKAPPQSVPRRRQWLLSFSPSPPLIAVCSTAATVAIDNHRCLLPRPQPPSVATATFPRSHRCLLPRPQPPLASIAAFSRGHSRRRQPQVPPPASTAAVFSGYRHLPCSRSLVTISSGMLSRVSSELIWFAMFSCGALFSFGFAVGGWGNRFEWIGDLSPWSLYFPDGPGLLAADSIVDKLISRKQRKDVCERDIQQQEEGKGLNRGTPEHLLISDVSISMELVTHYFDESFLRTEGDSGNTYSKSHLSDSKSYFSESESIVEESSEELAMIYLIHA</sequence>
<evidence type="ECO:0000313" key="3">
    <source>
        <dbReference type="Proteomes" id="UP000734854"/>
    </source>
</evidence>
<accession>A0A8J5G8G4</accession>
<dbReference type="Proteomes" id="UP000734854">
    <property type="component" value="Unassembled WGS sequence"/>
</dbReference>
<keyword evidence="1" id="KW-0812">Transmembrane</keyword>
<proteinExistence type="predicted"/>
<organism evidence="2 3">
    <name type="scientific">Zingiber officinale</name>
    <name type="common">Ginger</name>
    <name type="synonym">Amomum zingiber</name>
    <dbReference type="NCBI Taxonomy" id="94328"/>
    <lineage>
        <taxon>Eukaryota</taxon>
        <taxon>Viridiplantae</taxon>
        <taxon>Streptophyta</taxon>
        <taxon>Embryophyta</taxon>
        <taxon>Tracheophyta</taxon>
        <taxon>Spermatophyta</taxon>
        <taxon>Magnoliopsida</taxon>
        <taxon>Liliopsida</taxon>
        <taxon>Zingiberales</taxon>
        <taxon>Zingiberaceae</taxon>
        <taxon>Zingiber</taxon>
    </lineage>
</organism>